<dbReference type="Pfam" id="PF21857">
    <property type="entry name" value="DUF6913"/>
    <property type="match status" value="1"/>
</dbReference>
<proteinExistence type="predicted"/>
<dbReference type="Proteomes" id="UP001155280">
    <property type="component" value="Unassembled WGS sequence"/>
</dbReference>
<keyword evidence="2" id="KW-1185">Reference proteome</keyword>
<dbReference type="EMBL" id="JANCNS010000002">
    <property type="protein sequence ID" value="MCP9199741.1"/>
    <property type="molecule type" value="Genomic_DNA"/>
</dbReference>
<reference evidence="1" key="1">
    <citation type="submission" date="2022-07" db="EMBL/GenBank/DDBJ databases">
        <title>Gramela sediminis sp. nov., isolated from deep-sea sediment of the Indian Ocean.</title>
        <authorList>
            <person name="Shi H."/>
        </authorList>
    </citation>
    <scope>NUCLEOTIDE SEQUENCE</scope>
    <source>
        <strain evidence="1">GC03-9</strain>
    </source>
</reference>
<dbReference type="InterPro" id="IPR054207">
    <property type="entry name" value="DUF6913"/>
</dbReference>
<evidence type="ECO:0000313" key="2">
    <source>
        <dbReference type="Proteomes" id="UP001155280"/>
    </source>
</evidence>
<comment type="caution">
    <text evidence="1">The sequence shown here is derived from an EMBL/GenBank/DDBJ whole genome shotgun (WGS) entry which is preliminary data.</text>
</comment>
<name>A0A9X2KXG4_9FLAO</name>
<evidence type="ECO:0000313" key="1">
    <source>
        <dbReference type="EMBL" id="MCP9199741.1"/>
    </source>
</evidence>
<accession>A0A9X2KXG4</accession>
<gene>
    <name evidence="1" type="ORF">MKO06_07485</name>
</gene>
<protein>
    <submittedName>
        <fullName evidence="1">Uncharacterized protein</fullName>
    </submittedName>
</protein>
<organism evidence="1 2">
    <name type="scientific">Christiangramia oceanisediminis</name>
    <dbReference type="NCBI Taxonomy" id="2920386"/>
    <lineage>
        <taxon>Bacteria</taxon>
        <taxon>Pseudomonadati</taxon>
        <taxon>Bacteroidota</taxon>
        <taxon>Flavobacteriia</taxon>
        <taxon>Flavobacteriales</taxon>
        <taxon>Flavobacteriaceae</taxon>
        <taxon>Christiangramia</taxon>
    </lineage>
</organism>
<dbReference type="RefSeq" id="WP_241551558.1">
    <property type="nucleotide sequence ID" value="NZ_JANCNS010000002.1"/>
</dbReference>
<dbReference type="AlphaFoldDB" id="A0A9X2KXG4"/>
<sequence length="170" mass="18771">MIGSKIKAKLLPGLIRKAKKANARPLVSGSGRIGLIVDAKDLEKKSGLLKIHDLAGYPKKDCKLVICGSRKEIVDVNFPVILDPSEISIGGKFESEDIRNFIATEFDFLICNFSESCLHGMLLAASSKVSVKIGNSPDEFGVFDLEIEAENPDVFQQETLKYIEIFKKNR</sequence>